<proteinExistence type="predicted"/>
<accession>A0ACB9SKY1</accession>
<reference evidence="1" key="1">
    <citation type="submission" date="2022-04" db="EMBL/GenBank/DDBJ databases">
        <title>Chromosome-scale genome assembly of Holotrichia oblita Faldermann.</title>
        <authorList>
            <person name="Rongchong L."/>
        </authorList>
    </citation>
    <scope>NUCLEOTIDE SEQUENCE</scope>
    <source>
        <strain evidence="1">81SQS9</strain>
    </source>
</reference>
<evidence type="ECO:0000313" key="1">
    <source>
        <dbReference type="EMBL" id="KAI4455860.1"/>
    </source>
</evidence>
<organism evidence="1 2">
    <name type="scientific">Holotrichia oblita</name>
    <name type="common">Chafer beetle</name>
    <dbReference type="NCBI Taxonomy" id="644536"/>
    <lineage>
        <taxon>Eukaryota</taxon>
        <taxon>Metazoa</taxon>
        <taxon>Ecdysozoa</taxon>
        <taxon>Arthropoda</taxon>
        <taxon>Hexapoda</taxon>
        <taxon>Insecta</taxon>
        <taxon>Pterygota</taxon>
        <taxon>Neoptera</taxon>
        <taxon>Endopterygota</taxon>
        <taxon>Coleoptera</taxon>
        <taxon>Polyphaga</taxon>
        <taxon>Scarabaeiformia</taxon>
        <taxon>Scarabaeidae</taxon>
        <taxon>Melolonthinae</taxon>
        <taxon>Holotrichia</taxon>
    </lineage>
</organism>
<evidence type="ECO:0000313" key="2">
    <source>
        <dbReference type="Proteomes" id="UP001056778"/>
    </source>
</evidence>
<gene>
    <name evidence="1" type="ORF">MML48_8g00011747</name>
</gene>
<dbReference type="Proteomes" id="UP001056778">
    <property type="component" value="Chromosome 8"/>
</dbReference>
<name>A0ACB9SKY1_HOLOL</name>
<protein>
    <submittedName>
        <fullName evidence="1">Pyridoxal-dependent decarboxylase conserved domain</fullName>
    </submittedName>
</protein>
<sequence length="789" mass="87228">MATTLDKNISKFDKNSPLMDLTKAVPSVNVPKSPQLGEIAIEASQIVSRLEQIAEGANLTESAFNQSTVFLGLDQKHSDDIIQIIQGLISTDEDGEPTAFPIVDDVGKLVITSHSLAAYCSNLDRHILQKLSTRFTTDITRWISSIFGFIEAAAFYHDDQLEGLVRVTRMMLHYKFPRFLEDGALAYTSSLPMIYSSVASPLGVVQHLCRQLGLPLACVRPVPVNSHFGSQYIMDVTALQRLISEDISSGRTPLIVIADVGTPITGHVDNILRIQSLCKTHDLWLHLRGHSLAALALQPHPVNGHTLYRQWDPASPTQLKNRQVGSRESTLPLIAGLKNDHQGRRIISLSLWTALQALGKEGLHSRIRDNFLASERLWAAIDVYRHVRVLSQKPGGESGAYTVSELISKSVNIPLLFETTACCVVFQFTPDIKDGEQLGRVPPYYDKLNSWLGQILQLDAPQVPLDICELENIGVVLRFCPFELNTGQQPSVEEIQSFVQCLEQQLVILRATVQHKETFVKLVNASPVLKLVELPEWAGLGGVRYAPEGWEQLLTDQVKEELNNLNIALVDTLRSTDSAFSLGEGADGLMCVRFGMLTPQSDVEELLNLVIRVGQSVEENSRVLDSMAEIVRKGIETATLDLQKENEERLWQEGILRHVPVVGTFVNWWSPKAKRKWKNIYKYHMQLQSGPPPVGTKVPPTPQVQKPVGGSHSRSSSHASSQGTSSVNSVPNVKTDKSENAANNNQTIPTKPQSPTIVDISSSQTNIQRQLSNHGVTTKLQTDGSVLTR</sequence>
<dbReference type="EMBL" id="CM043022">
    <property type="protein sequence ID" value="KAI4455860.1"/>
    <property type="molecule type" value="Genomic_DNA"/>
</dbReference>
<comment type="caution">
    <text evidence="1">The sequence shown here is derived from an EMBL/GenBank/DDBJ whole genome shotgun (WGS) entry which is preliminary data.</text>
</comment>
<keyword evidence="2" id="KW-1185">Reference proteome</keyword>